<reference evidence="1" key="1">
    <citation type="submission" date="2016-10" db="EMBL/GenBank/DDBJ databases">
        <authorList>
            <person name="de Groot N.N."/>
        </authorList>
    </citation>
    <scope>NUCLEOTIDE SEQUENCE</scope>
</reference>
<dbReference type="AlphaFoldDB" id="A0A1W1BA48"/>
<dbReference type="EMBL" id="FPHB01000011">
    <property type="protein sequence ID" value="SFV50430.1"/>
    <property type="molecule type" value="Genomic_DNA"/>
</dbReference>
<evidence type="ECO:0008006" key="2">
    <source>
        <dbReference type="Google" id="ProtNLM"/>
    </source>
</evidence>
<proteinExistence type="predicted"/>
<dbReference type="SUPFAM" id="SSF56925">
    <property type="entry name" value="OMPA-like"/>
    <property type="match status" value="1"/>
</dbReference>
<evidence type="ECO:0000313" key="1">
    <source>
        <dbReference type="EMBL" id="SFV50430.1"/>
    </source>
</evidence>
<organism evidence="1">
    <name type="scientific">hydrothermal vent metagenome</name>
    <dbReference type="NCBI Taxonomy" id="652676"/>
    <lineage>
        <taxon>unclassified sequences</taxon>
        <taxon>metagenomes</taxon>
        <taxon>ecological metagenomes</taxon>
    </lineage>
</organism>
<accession>A0A1W1BA48</accession>
<name>A0A1W1BA48_9ZZZZ</name>
<gene>
    <name evidence="1" type="ORF">MNB_SM-7-1085</name>
</gene>
<protein>
    <recommendedName>
        <fullName evidence="2">Outer membrane protein beta-barrel domain-containing protein</fullName>
    </recommendedName>
</protein>
<sequence length="291" mass="32844">MFSKFPKKLLLLSLAPLSLLAGEMQVGTGEFKMKGGFIGLDSTISTDATTYSMVEQHKNLFSEKFFYKYNITWYDIKSLTQTQNELNSVGSIFNNPVVVPSIDYRPQGLDINLGAGWDVVHKDENNFIGLGVIIGASLPWIDSKKSDSNNDDNSDDVMDAMKKSKTKILTYKVGPHITLSKSLNKYFYLYASATYAYQTGKIKNDYLESDLSVDGTFEEYDAGLKLQPFSYDKKIGWFTFSPRLYFTLGYRYSSLKLKNVKIDITGSNREFAKSDFKMSSSITYAGFGYSF</sequence>
<dbReference type="InterPro" id="IPR011250">
    <property type="entry name" value="OMP/PagP_B-barrel"/>
</dbReference>